<dbReference type="EMBL" id="JAIWYP010000014">
    <property type="protein sequence ID" value="KAH3710076.1"/>
    <property type="molecule type" value="Genomic_DNA"/>
</dbReference>
<reference evidence="2" key="1">
    <citation type="journal article" date="2019" name="bioRxiv">
        <title>The Genome of the Zebra Mussel, Dreissena polymorpha: A Resource for Invasive Species Research.</title>
        <authorList>
            <person name="McCartney M.A."/>
            <person name="Auch B."/>
            <person name="Kono T."/>
            <person name="Mallez S."/>
            <person name="Zhang Y."/>
            <person name="Obille A."/>
            <person name="Becker A."/>
            <person name="Abrahante J.E."/>
            <person name="Garbe J."/>
            <person name="Badalamenti J.P."/>
            <person name="Herman A."/>
            <person name="Mangelson H."/>
            <person name="Liachko I."/>
            <person name="Sullivan S."/>
            <person name="Sone E.D."/>
            <person name="Koren S."/>
            <person name="Silverstein K.A.T."/>
            <person name="Beckman K.B."/>
            <person name="Gohl D.M."/>
        </authorList>
    </citation>
    <scope>NUCLEOTIDE SEQUENCE</scope>
    <source>
        <strain evidence="2">Duluth1</strain>
        <tissue evidence="2">Whole animal</tissue>
    </source>
</reference>
<proteinExistence type="predicted"/>
<sequence>MGKSGKKRSKEEASPNFVNDHPDKVLKMATNTPPASNPTTTTPPPYGTPMALETFMPPHLHYLTQQSPAQFAYMYAPASPQNVSQAHTATPMDADMYNTILSKLNSIEATKQQMQTKLLKLDQIKIDVKFISNKLAMVESKVASLESKFTESKKKLSEISRILKVIQMMK</sequence>
<keyword evidence="3" id="KW-1185">Reference proteome</keyword>
<gene>
    <name evidence="2" type="ORF">DPMN_069542</name>
</gene>
<evidence type="ECO:0000256" key="1">
    <source>
        <dbReference type="SAM" id="MobiDB-lite"/>
    </source>
</evidence>
<evidence type="ECO:0000313" key="3">
    <source>
        <dbReference type="Proteomes" id="UP000828390"/>
    </source>
</evidence>
<protein>
    <submittedName>
        <fullName evidence="2">Uncharacterized protein</fullName>
    </submittedName>
</protein>
<feature type="compositionally biased region" description="Low complexity" evidence="1">
    <location>
        <begin position="30"/>
        <end position="40"/>
    </location>
</feature>
<organism evidence="2 3">
    <name type="scientific">Dreissena polymorpha</name>
    <name type="common">Zebra mussel</name>
    <name type="synonym">Mytilus polymorpha</name>
    <dbReference type="NCBI Taxonomy" id="45954"/>
    <lineage>
        <taxon>Eukaryota</taxon>
        <taxon>Metazoa</taxon>
        <taxon>Spiralia</taxon>
        <taxon>Lophotrochozoa</taxon>
        <taxon>Mollusca</taxon>
        <taxon>Bivalvia</taxon>
        <taxon>Autobranchia</taxon>
        <taxon>Heteroconchia</taxon>
        <taxon>Euheterodonta</taxon>
        <taxon>Imparidentia</taxon>
        <taxon>Neoheterodontei</taxon>
        <taxon>Myida</taxon>
        <taxon>Dreissenoidea</taxon>
        <taxon>Dreissenidae</taxon>
        <taxon>Dreissena</taxon>
    </lineage>
</organism>
<feature type="region of interest" description="Disordered" evidence="1">
    <location>
        <begin position="1"/>
        <end position="43"/>
    </location>
</feature>
<dbReference type="AlphaFoldDB" id="A0A9D3Z3S6"/>
<evidence type="ECO:0000313" key="2">
    <source>
        <dbReference type="EMBL" id="KAH3710076.1"/>
    </source>
</evidence>
<accession>A0A9D3Z3S6</accession>
<name>A0A9D3Z3S6_DREPO</name>
<reference evidence="2" key="2">
    <citation type="submission" date="2020-11" db="EMBL/GenBank/DDBJ databases">
        <authorList>
            <person name="McCartney M.A."/>
            <person name="Auch B."/>
            <person name="Kono T."/>
            <person name="Mallez S."/>
            <person name="Becker A."/>
            <person name="Gohl D.M."/>
            <person name="Silverstein K.A.T."/>
            <person name="Koren S."/>
            <person name="Bechman K.B."/>
            <person name="Herman A."/>
            <person name="Abrahante J.E."/>
            <person name="Garbe J."/>
        </authorList>
    </citation>
    <scope>NUCLEOTIDE SEQUENCE</scope>
    <source>
        <strain evidence="2">Duluth1</strain>
        <tissue evidence="2">Whole animal</tissue>
    </source>
</reference>
<comment type="caution">
    <text evidence="2">The sequence shown here is derived from an EMBL/GenBank/DDBJ whole genome shotgun (WGS) entry which is preliminary data.</text>
</comment>
<dbReference type="Proteomes" id="UP000828390">
    <property type="component" value="Unassembled WGS sequence"/>
</dbReference>